<protein>
    <submittedName>
        <fullName evidence="2">Uncharacterized protein</fullName>
    </submittedName>
</protein>
<sequence length="101" mass="11788">MGNCMETCTQKEQEKQMQQDDQRERASPFGQESSFGKGGIRVKIVLTKEELQWLMLQLQDKQGKKLEDVFGEIERAREKAEGWKPSLESIMETPEVHDMER</sequence>
<feature type="region of interest" description="Disordered" evidence="1">
    <location>
        <begin position="78"/>
        <end position="101"/>
    </location>
</feature>
<organism evidence="2">
    <name type="scientific">Fagus sylvatica</name>
    <name type="common">Beechnut</name>
    <dbReference type="NCBI Taxonomy" id="28930"/>
    <lineage>
        <taxon>Eukaryota</taxon>
        <taxon>Viridiplantae</taxon>
        <taxon>Streptophyta</taxon>
        <taxon>Embryophyta</taxon>
        <taxon>Tracheophyta</taxon>
        <taxon>Spermatophyta</taxon>
        <taxon>Magnoliopsida</taxon>
        <taxon>eudicotyledons</taxon>
        <taxon>Gunneridae</taxon>
        <taxon>Pentapetalae</taxon>
        <taxon>rosids</taxon>
        <taxon>fabids</taxon>
        <taxon>Fagales</taxon>
        <taxon>Fagaceae</taxon>
        <taxon>Fagus</taxon>
    </lineage>
</organism>
<evidence type="ECO:0000256" key="1">
    <source>
        <dbReference type="SAM" id="MobiDB-lite"/>
    </source>
</evidence>
<dbReference type="EMBL" id="OIVN01006381">
    <property type="protein sequence ID" value="SPD31925.1"/>
    <property type="molecule type" value="Genomic_DNA"/>
</dbReference>
<reference evidence="2" key="1">
    <citation type="submission" date="2018-02" db="EMBL/GenBank/DDBJ databases">
        <authorList>
            <person name="Cohen D.B."/>
            <person name="Kent A.D."/>
        </authorList>
    </citation>
    <scope>NUCLEOTIDE SEQUENCE</scope>
</reference>
<dbReference type="AlphaFoldDB" id="A0A2N9J5Q3"/>
<dbReference type="PANTHER" id="PTHR35704:SF1">
    <property type="entry name" value="OS02G0254600 PROTEIN"/>
    <property type="match status" value="1"/>
</dbReference>
<feature type="compositionally biased region" description="Basic and acidic residues" evidence="1">
    <location>
        <begin position="9"/>
        <end position="26"/>
    </location>
</feature>
<name>A0A2N9J5Q3_FAGSY</name>
<dbReference type="PANTHER" id="PTHR35704">
    <property type="entry name" value="OS02G0254600 PROTEIN"/>
    <property type="match status" value="1"/>
</dbReference>
<accession>A0A2N9J5Q3</accession>
<feature type="region of interest" description="Disordered" evidence="1">
    <location>
        <begin position="1"/>
        <end position="36"/>
    </location>
</feature>
<evidence type="ECO:0000313" key="2">
    <source>
        <dbReference type="EMBL" id="SPD31925.1"/>
    </source>
</evidence>
<proteinExistence type="predicted"/>
<gene>
    <name evidence="2" type="ORF">FSB_LOCUS59807</name>
</gene>